<organism evidence="5">
    <name type="scientific">Paenibacillus sp. AN1007</name>
    <dbReference type="NCBI Taxonomy" id="3151385"/>
    <lineage>
        <taxon>Bacteria</taxon>
        <taxon>Bacillati</taxon>
        <taxon>Bacillota</taxon>
        <taxon>Bacilli</taxon>
        <taxon>Bacillales</taxon>
        <taxon>Paenibacillaceae</taxon>
        <taxon>Paenibacillus</taxon>
    </lineage>
</organism>
<dbReference type="RefSeq" id="WP_366294867.1">
    <property type="nucleotide sequence ID" value="NZ_CP159992.1"/>
</dbReference>
<dbReference type="GO" id="GO:0000150">
    <property type="term" value="F:DNA strand exchange activity"/>
    <property type="evidence" value="ECO:0007669"/>
    <property type="project" value="InterPro"/>
</dbReference>
<dbReference type="EMBL" id="CP159992">
    <property type="protein sequence ID" value="XCP96367.1"/>
    <property type="molecule type" value="Genomic_DNA"/>
</dbReference>
<dbReference type="Gene3D" id="3.90.1750.20">
    <property type="entry name" value="Putative Large Serine Recombinase, Chain B, Domain 2"/>
    <property type="match status" value="1"/>
</dbReference>
<dbReference type="InterPro" id="IPR011109">
    <property type="entry name" value="DNA_bind_recombinase_dom"/>
</dbReference>
<dbReference type="PANTHER" id="PTHR30461:SF2">
    <property type="entry name" value="SERINE RECOMBINASE PINE-RELATED"/>
    <property type="match status" value="1"/>
</dbReference>
<evidence type="ECO:0000256" key="1">
    <source>
        <dbReference type="ARBA" id="ARBA00023125"/>
    </source>
</evidence>
<evidence type="ECO:0000256" key="2">
    <source>
        <dbReference type="ARBA" id="ARBA00023172"/>
    </source>
</evidence>
<feature type="domain" description="Recombinase" evidence="3">
    <location>
        <begin position="3"/>
        <end position="49"/>
    </location>
</feature>
<protein>
    <submittedName>
        <fullName evidence="5">Recombinase zinc beta ribbon domain-containing protein</fullName>
    </submittedName>
</protein>
<dbReference type="InterPro" id="IPR025827">
    <property type="entry name" value="Zn_ribbon_recom_dom"/>
</dbReference>
<dbReference type="Pfam" id="PF07508">
    <property type="entry name" value="Recombinase"/>
    <property type="match status" value="1"/>
</dbReference>
<evidence type="ECO:0000259" key="4">
    <source>
        <dbReference type="Pfam" id="PF13408"/>
    </source>
</evidence>
<proteinExistence type="predicted"/>
<dbReference type="InterPro" id="IPR038109">
    <property type="entry name" value="DNA_bind_recomb_sf"/>
</dbReference>
<evidence type="ECO:0000259" key="3">
    <source>
        <dbReference type="Pfam" id="PF07508"/>
    </source>
</evidence>
<evidence type="ECO:0000313" key="5">
    <source>
        <dbReference type="EMBL" id="XCP96367.1"/>
    </source>
</evidence>
<dbReference type="PANTHER" id="PTHR30461">
    <property type="entry name" value="DNA-INVERTASE FROM LAMBDOID PROPHAGE"/>
    <property type="match status" value="1"/>
</dbReference>
<gene>
    <name evidence="5" type="ORF">ABXS70_06595</name>
</gene>
<feature type="domain" description="Recombinase zinc beta ribbon" evidence="4">
    <location>
        <begin position="71"/>
        <end position="142"/>
    </location>
</feature>
<keyword evidence="1" id="KW-0238">DNA-binding</keyword>
<dbReference type="Pfam" id="PF13408">
    <property type="entry name" value="Zn_ribbon_recom"/>
    <property type="match status" value="1"/>
</dbReference>
<name>A0AAU8NJW7_9BACL</name>
<accession>A0AAU8NJW7</accession>
<reference evidence="5" key="1">
    <citation type="submission" date="2024-05" db="EMBL/GenBank/DDBJ databases">
        <title>Draft genome assemblies of 36 bacteria isolated from hibernating arctic ground squirrels.</title>
        <authorList>
            <person name="McKee H."/>
            <person name="Mullen L."/>
            <person name="Drown D.M."/>
            <person name="Duddleston K.N."/>
        </authorList>
    </citation>
    <scope>NUCLEOTIDE SEQUENCE</scope>
    <source>
        <strain evidence="5">AN1007</strain>
    </source>
</reference>
<dbReference type="InterPro" id="IPR050639">
    <property type="entry name" value="SSR_resolvase"/>
</dbReference>
<sequence>MNVILKNPIYKGIMRYRKGLGDDTFSKPIPELIIISEKDWNSAQDIREKKNPKNKKMNDNSVPISTKGSLLLTGIARCGCCNSRLTSTTFVNKYKAANGEILRYNQNKSYRCTGKLQGKTDCIGQATFSSKKVEQQVMKQVNSYLNQLETIDFSSKIDLIKEKISNEEETKIKNLQSILEENYNELSVLNAEVTKSIMGKSAFKPKILNDLIEKTELEIMQNTNEMNETEGILSSKKIELSEMETLKEYIPVWHDVFDEASMEKKKMMLSTLIDVVYVSKEKISVEIKARLKEFLGLLSSESKYAES</sequence>
<keyword evidence="2" id="KW-0233">DNA recombination</keyword>
<dbReference type="GO" id="GO:0003677">
    <property type="term" value="F:DNA binding"/>
    <property type="evidence" value="ECO:0007669"/>
    <property type="project" value="UniProtKB-KW"/>
</dbReference>
<dbReference type="AlphaFoldDB" id="A0AAU8NJW7"/>